<dbReference type="Gene3D" id="1.10.260.40">
    <property type="entry name" value="lambda repressor-like DNA-binding domains"/>
    <property type="match status" value="1"/>
</dbReference>
<dbReference type="AlphaFoldDB" id="A0A1V9FGX6"/>
<sequence length="80" mass="9197">MAKEIQKNKVDWFIINKVKEIRTKKGLSQEDLAAHLNISAAYIGQVESPNFRAKYKTLHLNELAKLLGCSPRDFWPEKAL</sequence>
<organism evidence="2 3">
    <name type="scientific">Niastella populi</name>
    <dbReference type="NCBI Taxonomy" id="550983"/>
    <lineage>
        <taxon>Bacteria</taxon>
        <taxon>Pseudomonadati</taxon>
        <taxon>Bacteroidota</taxon>
        <taxon>Chitinophagia</taxon>
        <taxon>Chitinophagales</taxon>
        <taxon>Chitinophagaceae</taxon>
        <taxon>Niastella</taxon>
    </lineage>
</organism>
<comment type="caution">
    <text evidence="2">The sequence shown here is derived from an EMBL/GenBank/DDBJ whole genome shotgun (WGS) entry which is preliminary data.</text>
</comment>
<dbReference type="STRING" id="550983.A4R26_24075"/>
<dbReference type="SMART" id="SM00530">
    <property type="entry name" value="HTH_XRE"/>
    <property type="match status" value="1"/>
</dbReference>
<accession>A0A1V9FGX6</accession>
<dbReference type="CDD" id="cd00093">
    <property type="entry name" value="HTH_XRE"/>
    <property type="match status" value="1"/>
</dbReference>
<feature type="domain" description="HTH cro/C1-type" evidence="1">
    <location>
        <begin position="18"/>
        <end position="74"/>
    </location>
</feature>
<dbReference type="SUPFAM" id="SSF47413">
    <property type="entry name" value="lambda repressor-like DNA-binding domains"/>
    <property type="match status" value="1"/>
</dbReference>
<dbReference type="Proteomes" id="UP000192276">
    <property type="component" value="Unassembled WGS sequence"/>
</dbReference>
<dbReference type="InterPro" id="IPR001387">
    <property type="entry name" value="Cro/C1-type_HTH"/>
</dbReference>
<proteinExistence type="predicted"/>
<dbReference type="Pfam" id="PF01381">
    <property type="entry name" value="HTH_3"/>
    <property type="match status" value="1"/>
</dbReference>
<dbReference type="GO" id="GO:0003677">
    <property type="term" value="F:DNA binding"/>
    <property type="evidence" value="ECO:0007669"/>
    <property type="project" value="InterPro"/>
</dbReference>
<protein>
    <recommendedName>
        <fullName evidence="1">HTH cro/C1-type domain-containing protein</fullName>
    </recommendedName>
</protein>
<keyword evidence="3" id="KW-1185">Reference proteome</keyword>
<evidence type="ECO:0000313" key="2">
    <source>
        <dbReference type="EMBL" id="OQP57604.1"/>
    </source>
</evidence>
<name>A0A1V9FGX6_9BACT</name>
<dbReference type="InterPro" id="IPR010982">
    <property type="entry name" value="Lambda_DNA-bd_dom_sf"/>
</dbReference>
<dbReference type="RefSeq" id="WP_081167195.1">
    <property type="nucleotide sequence ID" value="NZ_LWBP01000191.1"/>
</dbReference>
<reference evidence="3" key="1">
    <citation type="submission" date="2016-04" db="EMBL/GenBank/DDBJ databases">
        <authorList>
            <person name="Chen L."/>
            <person name="Zhuang W."/>
            <person name="Wang G."/>
        </authorList>
    </citation>
    <scope>NUCLEOTIDE SEQUENCE [LARGE SCALE GENOMIC DNA]</scope>
    <source>
        <strain evidence="3">208</strain>
    </source>
</reference>
<dbReference type="OrthoDB" id="1098513at2"/>
<evidence type="ECO:0000313" key="3">
    <source>
        <dbReference type="Proteomes" id="UP000192276"/>
    </source>
</evidence>
<evidence type="ECO:0000259" key="1">
    <source>
        <dbReference type="PROSITE" id="PS50943"/>
    </source>
</evidence>
<gene>
    <name evidence="2" type="ORF">A4R26_24075</name>
</gene>
<dbReference type="PROSITE" id="PS50943">
    <property type="entry name" value="HTH_CROC1"/>
    <property type="match status" value="1"/>
</dbReference>
<dbReference type="EMBL" id="LWBP01000191">
    <property type="protein sequence ID" value="OQP57604.1"/>
    <property type="molecule type" value="Genomic_DNA"/>
</dbReference>